<dbReference type="Proteomes" id="UP001165120">
    <property type="component" value="Unassembled WGS sequence"/>
</dbReference>
<evidence type="ECO:0000256" key="4">
    <source>
        <dbReference type="ARBA" id="ARBA00023002"/>
    </source>
</evidence>
<evidence type="ECO:0000256" key="7">
    <source>
        <dbReference type="ARBA" id="ARBA00038878"/>
    </source>
</evidence>
<evidence type="ECO:0000256" key="3">
    <source>
        <dbReference type="ARBA" id="ARBA00022827"/>
    </source>
</evidence>
<protein>
    <recommendedName>
        <fullName evidence="8">L-2-hydroxyglutarate dehydrogenase, mitochondrial</fullName>
        <ecNumber evidence="7">1.1.99.2</ecNumber>
    </recommendedName>
</protein>
<dbReference type="EMBL" id="BSXN01002791">
    <property type="protein sequence ID" value="GME77633.1"/>
    <property type="molecule type" value="Genomic_DNA"/>
</dbReference>
<organism evidence="10 11">
    <name type="scientific">Candida boidinii</name>
    <name type="common">Yeast</name>
    <dbReference type="NCBI Taxonomy" id="5477"/>
    <lineage>
        <taxon>Eukaryota</taxon>
        <taxon>Fungi</taxon>
        <taxon>Dikarya</taxon>
        <taxon>Ascomycota</taxon>
        <taxon>Saccharomycotina</taxon>
        <taxon>Pichiomycetes</taxon>
        <taxon>Pichiales</taxon>
        <taxon>Pichiaceae</taxon>
        <taxon>Ogataea</taxon>
        <taxon>Ogataea/Candida clade</taxon>
    </lineage>
</organism>
<keyword evidence="3" id="KW-0274">FAD</keyword>
<evidence type="ECO:0000256" key="8">
    <source>
        <dbReference type="ARBA" id="ARBA00041137"/>
    </source>
</evidence>
<accession>A0A9W6WL04</accession>
<comment type="caution">
    <text evidence="10">The sequence shown here is derived from an EMBL/GenBank/DDBJ whole genome shotgun (WGS) entry which is preliminary data.</text>
</comment>
<dbReference type="AlphaFoldDB" id="A0A9W6WL04"/>
<keyword evidence="4" id="KW-0560">Oxidoreductase</keyword>
<dbReference type="InterPro" id="IPR036188">
    <property type="entry name" value="FAD/NAD-bd_sf"/>
</dbReference>
<dbReference type="Gene3D" id="3.50.50.60">
    <property type="entry name" value="FAD/NAD(P)-binding domain"/>
    <property type="match status" value="1"/>
</dbReference>
<feature type="domain" description="FAD dependent oxidoreductase" evidence="9">
    <location>
        <begin position="25"/>
        <end position="399"/>
    </location>
</feature>
<comment type="cofactor">
    <cofactor evidence="1">
        <name>FAD</name>
        <dbReference type="ChEBI" id="CHEBI:57692"/>
    </cofactor>
</comment>
<comment type="catalytic activity">
    <reaction evidence="5">
        <text>(S)-2-hydroxyglutarate + A = 2-oxoglutarate + AH2</text>
        <dbReference type="Rhea" id="RHEA:21252"/>
        <dbReference type="ChEBI" id="CHEBI:13193"/>
        <dbReference type="ChEBI" id="CHEBI:16782"/>
        <dbReference type="ChEBI" id="CHEBI:16810"/>
        <dbReference type="ChEBI" id="CHEBI:17499"/>
        <dbReference type="EC" id="1.1.99.2"/>
    </reaction>
</comment>
<evidence type="ECO:0000259" key="9">
    <source>
        <dbReference type="Pfam" id="PF01266"/>
    </source>
</evidence>
<evidence type="ECO:0000256" key="6">
    <source>
        <dbReference type="ARBA" id="ARBA00037941"/>
    </source>
</evidence>
<keyword evidence="2" id="KW-0285">Flavoprotein</keyword>
<evidence type="ECO:0000256" key="2">
    <source>
        <dbReference type="ARBA" id="ARBA00022630"/>
    </source>
</evidence>
<reference evidence="10" key="1">
    <citation type="submission" date="2023-04" db="EMBL/GenBank/DDBJ databases">
        <title>Candida boidinii NBRC 10035.</title>
        <authorList>
            <person name="Ichikawa N."/>
            <person name="Sato H."/>
            <person name="Tonouchi N."/>
        </authorList>
    </citation>
    <scope>NUCLEOTIDE SEQUENCE</scope>
    <source>
        <strain evidence="10">NBRC 10035</strain>
    </source>
</reference>
<comment type="similarity">
    <text evidence="6">Belongs to the L2HGDH family.</text>
</comment>
<dbReference type="GO" id="GO:0047545">
    <property type="term" value="F:(S)-2-hydroxyglutarate dehydrogenase activity"/>
    <property type="evidence" value="ECO:0007669"/>
    <property type="project" value="UniProtKB-EC"/>
</dbReference>
<evidence type="ECO:0000313" key="10">
    <source>
        <dbReference type="EMBL" id="GME77633.1"/>
    </source>
</evidence>
<proteinExistence type="inferred from homology"/>
<evidence type="ECO:0000256" key="5">
    <source>
        <dbReference type="ARBA" id="ARBA00036066"/>
    </source>
</evidence>
<evidence type="ECO:0000313" key="11">
    <source>
        <dbReference type="Proteomes" id="UP001165120"/>
    </source>
</evidence>
<name>A0A9W6WL04_CANBO</name>
<evidence type="ECO:0000256" key="1">
    <source>
        <dbReference type="ARBA" id="ARBA00001974"/>
    </source>
</evidence>
<dbReference type="Pfam" id="PF01266">
    <property type="entry name" value="DAO"/>
    <property type="match status" value="1"/>
</dbReference>
<keyword evidence="11" id="KW-1185">Reference proteome</keyword>
<dbReference type="PANTHER" id="PTHR43104:SF4">
    <property type="entry name" value="L-2-HYDROXYGLUTARATE DEHYDROGENASE, MITOCHONDRIAL"/>
    <property type="match status" value="1"/>
</dbReference>
<dbReference type="Gene3D" id="3.30.9.10">
    <property type="entry name" value="D-Amino Acid Oxidase, subunit A, domain 2"/>
    <property type="match status" value="1"/>
</dbReference>
<dbReference type="InterPro" id="IPR006076">
    <property type="entry name" value="FAD-dep_OxRdtase"/>
</dbReference>
<gene>
    <name evidence="10" type="ORF">Cboi02_000559300</name>
</gene>
<dbReference type="SUPFAM" id="SSF51905">
    <property type="entry name" value="FAD/NAD(P)-binding domain"/>
    <property type="match status" value="1"/>
</dbReference>
<dbReference type="PANTHER" id="PTHR43104">
    <property type="entry name" value="L-2-HYDROXYGLUTARATE DEHYDROGENASE, MITOCHONDRIAL"/>
    <property type="match status" value="1"/>
</dbReference>
<dbReference type="EC" id="1.1.99.2" evidence="7"/>
<sequence>MLRIQFNKRFFSTTTYKRSADFTHAVIGGGVVGLAIGAELSKQPGNSVVIIEKHPECGTETSSRNSEVIHAGIYTPVDSLKTKLCILGKNLIYTEAKNSGVEMRNCGKWIVAQTDEQLEYLQKIHERSKQLDVSTEFLSLSKAKEIEPYINANKGILHSPTTGIISAHSLMNYLTSIFQDNGGEIAVGTKVTGLSFDQHAKEYTIDTKETDEGDLIEDVDTEEEPVSIKANIVINSAGLYAPDISNLLLPSERHIKAYYAKGNYFSYTLSQPKIQRLIYPCPTPGVVSLGTHLTIDLGNQIKFGPDIEWVDNPTEFKVNSSNLDDAFIEVKKYFPSISKEHLIPTYAGIRPKLIGPGDKSFQDFVIREEEGFPGFVNLLGIESPGLTSSMGIAKYVKDLLN</sequence>